<evidence type="ECO:0008006" key="4">
    <source>
        <dbReference type="Google" id="ProtNLM"/>
    </source>
</evidence>
<evidence type="ECO:0000313" key="3">
    <source>
        <dbReference type="Proteomes" id="UP000317778"/>
    </source>
</evidence>
<dbReference type="PANTHER" id="PTHR42754:SF1">
    <property type="entry name" value="LIPOPROTEIN"/>
    <property type="match status" value="1"/>
</dbReference>
<proteinExistence type="predicted"/>
<dbReference type="InterPro" id="IPR011047">
    <property type="entry name" value="Quinoprotein_ADH-like_sf"/>
</dbReference>
<organism evidence="2 3">
    <name type="scientific">candidate division TA06 bacterium B3_TA06</name>
    <dbReference type="NCBI Taxonomy" id="2012487"/>
    <lineage>
        <taxon>Bacteria</taxon>
        <taxon>Bacteria division TA06</taxon>
    </lineage>
</organism>
<keyword evidence="1" id="KW-0732">Signal</keyword>
<evidence type="ECO:0000256" key="1">
    <source>
        <dbReference type="SAM" id="SignalP"/>
    </source>
</evidence>
<feature type="signal peptide" evidence="1">
    <location>
        <begin position="1"/>
        <end position="24"/>
    </location>
</feature>
<dbReference type="PANTHER" id="PTHR42754">
    <property type="entry name" value="ENDOGLUCANASE"/>
    <property type="match status" value="1"/>
</dbReference>
<dbReference type="AlphaFoldDB" id="A0A532UU45"/>
<feature type="chain" id="PRO_5021873359" description="Secretion system C-terminal sorting domain-containing protein" evidence="1">
    <location>
        <begin position="25"/>
        <end position="475"/>
    </location>
</feature>
<sequence length="475" mass="52213">MVKKFFVIPLIASGIVGIPLSTHAGWVRTYGEGQGYSVQQTTGGGYIVVGRGYPQTGFGDLWLIKTDPQGDILWSRTYGDTAELVTDAGCCVRQTIDGGYIIVGNRWTFGGYEEADGLWLIKTDYIGDTLWTHRYKGPYSPYAGVCGEQTTDGGYIITGAAAGDYENCTLLLLKTDSMGDALWLRRYGDSQFYEGYFVQQTTDGGYIVTGYKYSPSTRNDLWLLKMDASGDTLWTQTFGGPYGDKGTCVQQTSDGGYIVVGYTKVDPAIIGRIWLLKTDDTGEILWERIYDVWTVYNYSYHIQQTNDGGYIITGTVRPTPFTLEQIILVKTDPQGNELWTRFYGEEVGEDYGYCVQQTTDGGYIVTGHLKGRLCLIKTNANGDTAAVTEEAVVDAAADWEVVSSIGPQIILRYADHPQGFHASVFNAAGQKVGEMHSASPSGTITWGEGMSRGVYFIQEIKRGSGGRVSRVILLH</sequence>
<comment type="caution">
    <text evidence="2">The sequence shown here is derived from an EMBL/GenBank/DDBJ whole genome shotgun (WGS) entry which is preliminary data.</text>
</comment>
<gene>
    <name evidence="2" type="ORF">CEE36_10685</name>
</gene>
<dbReference type="Proteomes" id="UP000317778">
    <property type="component" value="Unassembled WGS sequence"/>
</dbReference>
<reference evidence="2 3" key="1">
    <citation type="submission" date="2017-06" db="EMBL/GenBank/DDBJ databases">
        <title>Novel microbial phyla capable of carbon fixation and sulfur reduction in deep-sea sediments.</title>
        <authorList>
            <person name="Huang J."/>
            <person name="Baker B."/>
            <person name="Wang Y."/>
        </authorList>
    </citation>
    <scope>NUCLEOTIDE SEQUENCE [LARGE SCALE GENOMIC DNA]</scope>
    <source>
        <strain evidence="2">B3_TA06</strain>
    </source>
</reference>
<dbReference type="EMBL" id="NJBO01000027">
    <property type="protein sequence ID" value="TKJ38463.1"/>
    <property type="molecule type" value="Genomic_DNA"/>
</dbReference>
<evidence type="ECO:0000313" key="2">
    <source>
        <dbReference type="EMBL" id="TKJ38463.1"/>
    </source>
</evidence>
<accession>A0A532UU45</accession>
<dbReference type="SUPFAM" id="SSF50998">
    <property type="entry name" value="Quinoprotein alcohol dehydrogenase-like"/>
    <property type="match status" value="1"/>
</dbReference>
<protein>
    <recommendedName>
        <fullName evidence="4">Secretion system C-terminal sorting domain-containing protein</fullName>
    </recommendedName>
</protein>
<name>A0A532UU45_UNCT6</name>